<dbReference type="AlphaFoldDB" id="A0A7W3J020"/>
<proteinExistence type="predicted"/>
<dbReference type="Gene3D" id="3.30.530.20">
    <property type="match status" value="1"/>
</dbReference>
<dbReference type="PANTHER" id="PTHR33824:SF7">
    <property type="entry name" value="POLYKETIDE CYCLASE_DEHYDRASE AND LIPID TRANSPORT SUPERFAMILY PROTEIN"/>
    <property type="match status" value="1"/>
</dbReference>
<comment type="caution">
    <text evidence="3">The sequence shown here is derived from an EMBL/GenBank/DDBJ whole genome shotgun (WGS) entry which is preliminary data.</text>
</comment>
<dbReference type="InterPro" id="IPR047137">
    <property type="entry name" value="ORF3"/>
</dbReference>
<evidence type="ECO:0000259" key="2">
    <source>
        <dbReference type="Pfam" id="PF03364"/>
    </source>
</evidence>
<dbReference type="Pfam" id="PF03364">
    <property type="entry name" value="Polyketide_cyc"/>
    <property type="match status" value="1"/>
</dbReference>
<reference evidence="3 4" key="1">
    <citation type="submission" date="2020-07" db="EMBL/GenBank/DDBJ databases">
        <title>Sequencing the genomes of 1000 actinobacteria strains.</title>
        <authorList>
            <person name="Klenk H.-P."/>
        </authorList>
    </citation>
    <scope>NUCLEOTIDE SEQUENCE [LARGE SCALE GENOMIC DNA]</scope>
    <source>
        <strain evidence="3 4">DSM 21349</strain>
    </source>
</reference>
<dbReference type="PANTHER" id="PTHR33824">
    <property type="entry name" value="POLYKETIDE CYCLASE/DEHYDRASE AND LIPID TRANSPORT SUPERFAMILY PROTEIN"/>
    <property type="match status" value="1"/>
</dbReference>
<evidence type="ECO:0000256" key="1">
    <source>
        <dbReference type="SAM" id="MobiDB-lite"/>
    </source>
</evidence>
<feature type="domain" description="Coenzyme Q-binding protein COQ10 START" evidence="2">
    <location>
        <begin position="120"/>
        <end position="240"/>
    </location>
</feature>
<name>A0A7W3J020_9ACTN</name>
<feature type="region of interest" description="Disordered" evidence="1">
    <location>
        <begin position="265"/>
        <end position="416"/>
    </location>
</feature>
<accession>A0A7W3J020</accession>
<dbReference type="InterPro" id="IPR023393">
    <property type="entry name" value="START-like_dom_sf"/>
</dbReference>
<sequence length="416" mass="46957">MTEDKGSTSGLKSLMGELPLDRLKDELQDAAKALGEKAVGTVTQRLGDATGSLTDIAANGGVMGKAAKEGSKAAAQGDNPVGGALKGGLGEIKDKVKSAFGGGGGDKATKSTNIIESIDVGVPIDVAYNQWTQFQDFSGFMKKVESVDQQDDVKVTFKAQVFWSHRTWEATIIDQVPNDRIIWKSKGEKGHVDGAVTFHELAPNLTRVLVVLEYYPQGLFEKTGNIWRAQGRRARAELRHFRRHVMTRSILEEDELEGWRGEIHDGEVVRDHDEVVEEEEQQREDEYADEEYDEPEDEADEEYDEDEPEDEADEEYDDEPEDEPEDEADEEYEGETEDEAEDEADEEYDDEPEDEADEEYEDDAEDGVDAEEPEEEYDEPEDEADLEDEEDVEEEEPEEQPRKRSSSRRTTSRKRR</sequence>
<protein>
    <submittedName>
        <fullName evidence="3">Putative membrane protein</fullName>
    </submittedName>
</protein>
<gene>
    <name evidence="3" type="ORF">FB382_001940</name>
</gene>
<organism evidence="3 4">
    <name type="scientific">Nocardioides ginsengisegetis</name>
    <dbReference type="NCBI Taxonomy" id="661491"/>
    <lineage>
        <taxon>Bacteria</taxon>
        <taxon>Bacillati</taxon>
        <taxon>Actinomycetota</taxon>
        <taxon>Actinomycetes</taxon>
        <taxon>Propionibacteriales</taxon>
        <taxon>Nocardioidaceae</taxon>
        <taxon>Nocardioides</taxon>
    </lineage>
</organism>
<evidence type="ECO:0000313" key="3">
    <source>
        <dbReference type="EMBL" id="MBA8803649.1"/>
    </source>
</evidence>
<dbReference type="InterPro" id="IPR005031">
    <property type="entry name" value="COQ10_START"/>
</dbReference>
<keyword evidence="4" id="KW-1185">Reference proteome</keyword>
<feature type="compositionally biased region" description="Acidic residues" evidence="1">
    <location>
        <begin position="274"/>
        <end position="398"/>
    </location>
</feature>
<feature type="compositionally biased region" description="Basic residues" evidence="1">
    <location>
        <begin position="403"/>
        <end position="416"/>
    </location>
</feature>
<dbReference type="EMBL" id="JACGXA010000001">
    <property type="protein sequence ID" value="MBA8803649.1"/>
    <property type="molecule type" value="Genomic_DNA"/>
</dbReference>
<dbReference type="RefSeq" id="WP_220481310.1">
    <property type="nucleotide sequence ID" value="NZ_JACGXA010000001.1"/>
</dbReference>
<dbReference type="CDD" id="cd07817">
    <property type="entry name" value="SRPBCC_8"/>
    <property type="match status" value="1"/>
</dbReference>
<evidence type="ECO:0000313" key="4">
    <source>
        <dbReference type="Proteomes" id="UP000580910"/>
    </source>
</evidence>
<dbReference type="Proteomes" id="UP000580910">
    <property type="component" value="Unassembled WGS sequence"/>
</dbReference>
<dbReference type="SUPFAM" id="SSF55961">
    <property type="entry name" value="Bet v1-like"/>
    <property type="match status" value="1"/>
</dbReference>